<sequence length="83" mass="9317">MRTEGGCDSRRGFAGVTFVVESRTGGECDDHRGVEIWCRARQISSWSLDPEEDLAVESQLEKDLTVDQKLERKITGITRKFAG</sequence>
<comment type="caution">
    <text evidence="1">The sequence shown here is derived from an EMBL/GenBank/DDBJ whole genome shotgun (WGS) entry which is preliminary data.</text>
</comment>
<evidence type="ECO:0000313" key="2">
    <source>
        <dbReference type="Proteomes" id="UP001187192"/>
    </source>
</evidence>
<dbReference type="AlphaFoldDB" id="A0AA88AT40"/>
<evidence type="ECO:0000313" key="1">
    <source>
        <dbReference type="EMBL" id="GMN52783.1"/>
    </source>
</evidence>
<keyword evidence="2" id="KW-1185">Reference proteome</keyword>
<reference evidence="1" key="1">
    <citation type="submission" date="2023-07" db="EMBL/GenBank/DDBJ databases">
        <title>draft genome sequence of fig (Ficus carica).</title>
        <authorList>
            <person name="Takahashi T."/>
            <person name="Nishimura K."/>
        </authorList>
    </citation>
    <scope>NUCLEOTIDE SEQUENCE</scope>
</reference>
<proteinExistence type="predicted"/>
<protein>
    <submittedName>
        <fullName evidence="1">Uncharacterized protein</fullName>
    </submittedName>
</protein>
<dbReference type="Proteomes" id="UP001187192">
    <property type="component" value="Unassembled WGS sequence"/>
</dbReference>
<organism evidence="1 2">
    <name type="scientific">Ficus carica</name>
    <name type="common">Common fig</name>
    <dbReference type="NCBI Taxonomy" id="3494"/>
    <lineage>
        <taxon>Eukaryota</taxon>
        <taxon>Viridiplantae</taxon>
        <taxon>Streptophyta</taxon>
        <taxon>Embryophyta</taxon>
        <taxon>Tracheophyta</taxon>
        <taxon>Spermatophyta</taxon>
        <taxon>Magnoliopsida</taxon>
        <taxon>eudicotyledons</taxon>
        <taxon>Gunneridae</taxon>
        <taxon>Pentapetalae</taxon>
        <taxon>rosids</taxon>
        <taxon>fabids</taxon>
        <taxon>Rosales</taxon>
        <taxon>Moraceae</taxon>
        <taxon>Ficeae</taxon>
        <taxon>Ficus</taxon>
    </lineage>
</organism>
<gene>
    <name evidence="1" type="ORF">TIFTF001_021928</name>
</gene>
<dbReference type="EMBL" id="BTGU01000043">
    <property type="protein sequence ID" value="GMN52783.1"/>
    <property type="molecule type" value="Genomic_DNA"/>
</dbReference>
<accession>A0AA88AT40</accession>
<name>A0AA88AT40_FICCA</name>